<dbReference type="SUPFAM" id="SSF54277">
    <property type="entry name" value="CAD &amp; PB1 domains"/>
    <property type="match status" value="1"/>
</dbReference>
<dbReference type="PROSITE" id="PS51135">
    <property type="entry name" value="CIDE_N"/>
    <property type="match status" value="1"/>
</dbReference>
<evidence type="ECO:0000256" key="5">
    <source>
        <dbReference type="ARBA" id="ARBA00022722"/>
    </source>
</evidence>
<comment type="function">
    <text evidence="8">Nuclease that induces DNA fragmentation and chromatin condensation during apoptosis. Degrades naked DNA and induces apoptotic morphology.</text>
</comment>
<evidence type="ECO:0000256" key="4">
    <source>
        <dbReference type="ARBA" id="ARBA00022703"/>
    </source>
</evidence>
<accession>A0ABD1KWC7</accession>
<name>A0ABD1KWC7_9TELE</name>
<keyword evidence="14" id="KW-1185">Reference proteome</keyword>
<organism evidence="13 14">
    <name type="scientific">Coilia grayii</name>
    <name type="common">Gray's grenadier anchovy</name>
    <dbReference type="NCBI Taxonomy" id="363190"/>
    <lineage>
        <taxon>Eukaryota</taxon>
        <taxon>Metazoa</taxon>
        <taxon>Chordata</taxon>
        <taxon>Craniata</taxon>
        <taxon>Vertebrata</taxon>
        <taxon>Euteleostomi</taxon>
        <taxon>Actinopterygii</taxon>
        <taxon>Neopterygii</taxon>
        <taxon>Teleostei</taxon>
        <taxon>Clupei</taxon>
        <taxon>Clupeiformes</taxon>
        <taxon>Clupeoidei</taxon>
        <taxon>Engraulidae</taxon>
        <taxon>Coilinae</taxon>
        <taxon>Coilia</taxon>
    </lineage>
</organism>
<evidence type="ECO:0000256" key="11">
    <source>
        <dbReference type="PROSITE-ProRule" id="PRU00447"/>
    </source>
</evidence>
<dbReference type="Gene3D" id="3.10.20.10">
    <property type="match status" value="1"/>
</dbReference>
<evidence type="ECO:0000256" key="7">
    <source>
        <dbReference type="ARBA" id="ARBA00023242"/>
    </source>
</evidence>
<evidence type="ECO:0000256" key="10">
    <source>
        <dbReference type="ARBA" id="ARBA00069517"/>
    </source>
</evidence>
<proteinExistence type="predicted"/>
<evidence type="ECO:0000256" key="3">
    <source>
        <dbReference type="ARBA" id="ARBA00022490"/>
    </source>
</evidence>
<comment type="subunit">
    <text evidence="9">Heterodimer of DFFA and DFFB. Interacts with H1-1.</text>
</comment>
<comment type="subcellular location">
    <subcellularLocation>
        <location evidence="2">Cytoplasm</location>
    </subcellularLocation>
    <subcellularLocation>
        <location evidence="1">Nucleus</location>
    </subcellularLocation>
</comment>
<evidence type="ECO:0000313" key="13">
    <source>
        <dbReference type="EMBL" id="KAL2103261.1"/>
    </source>
</evidence>
<evidence type="ECO:0000259" key="12">
    <source>
        <dbReference type="PROSITE" id="PS51135"/>
    </source>
</evidence>
<dbReference type="Gene3D" id="6.10.140.170">
    <property type="match status" value="1"/>
</dbReference>
<keyword evidence="7" id="KW-0539">Nucleus</keyword>
<dbReference type="SMART" id="SM00266">
    <property type="entry name" value="CAD"/>
    <property type="match status" value="1"/>
</dbReference>
<dbReference type="GO" id="GO:0004518">
    <property type="term" value="F:nuclease activity"/>
    <property type="evidence" value="ECO:0007669"/>
    <property type="project" value="UniProtKB-KW"/>
</dbReference>
<keyword evidence="4 11" id="KW-0053">Apoptosis</keyword>
<dbReference type="InterPro" id="IPR015311">
    <property type="entry name" value="DFF40_C"/>
</dbReference>
<evidence type="ECO:0000256" key="8">
    <source>
        <dbReference type="ARBA" id="ARBA00053660"/>
    </source>
</evidence>
<gene>
    <name evidence="13" type="ORF">ACEWY4_000129</name>
</gene>
<keyword evidence="3" id="KW-0963">Cytoplasm</keyword>
<dbReference type="InterPro" id="IPR044925">
    <property type="entry name" value="His-Me_finger_sf"/>
</dbReference>
<reference evidence="13 14" key="1">
    <citation type="submission" date="2024-09" db="EMBL/GenBank/DDBJ databases">
        <title>A chromosome-level genome assembly of Gray's grenadier anchovy, Coilia grayii.</title>
        <authorList>
            <person name="Fu Z."/>
        </authorList>
    </citation>
    <scope>NUCLEOTIDE SEQUENCE [LARGE SCALE GENOMIC DNA]</scope>
    <source>
        <strain evidence="13">G4</strain>
        <tissue evidence="13">Muscle</tissue>
    </source>
</reference>
<dbReference type="Pfam" id="PF09230">
    <property type="entry name" value="DFF40"/>
    <property type="match status" value="1"/>
</dbReference>
<dbReference type="InterPro" id="IPR039729">
    <property type="entry name" value="DFF40"/>
</dbReference>
<dbReference type="Pfam" id="PF02017">
    <property type="entry name" value="CIDE-N"/>
    <property type="match status" value="1"/>
</dbReference>
<feature type="domain" description="CIDE-N" evidence="12">
    <location>
        <begin position="7"/>
        <end position="83"/>
    </location>
</feature>
<dbReference type="AlphaFoldDB" id="A0ABD1KWC7"/>
<sequence length="332" mass="38347">MSRQQQTTKLVKIRSVNDPSKFGVGATTLSELVKKSCQLLKIPVSGSRVCLYEDGTQLTEEYFRRLPINTELVLLAKGQHWNGFLSDIRRLLDVDNYSAQLIDEAKNFLANDPSARRRKVLGDLLLNLKDRSEIEDRAEDEDWFEGVNSRFKTKSAFLKYNCESRIRGYLKEVDGFIRTVSSARQQAKCRKVVDGLTARLKAAAYNGCYFDRMEKEARRLCSREGWFSCQGAYDEEDCDLLHSINPYGNRESRILFSTWNLDHRIEKKRSILPTLVQALQERGSGDINVDYFYRLLFTTDNLKLVHIVCHKKGAHELACDPRRIYKAAKRTR</sequence>
<dbReference type="PANTHER" id="PTHR13067">
    <property type="entry name" value="CASPASE-ACTIVATED DNASE"/>
    <property type="match status" value="1"/>
</dbReference>
<dbReference type="EMBL" id="JBHFQA010000001">
    <property type="protein sequence ID" value="KAL2103261.1"/>
    <property type="molecule type" value="Genomic_DNA"/>
</dbReference>
<dbReference type="InterPro" id="IPR003508">
    <property type="entry name" value="CIDE-N_dom"/>
</dbReference>
<dbReference type="GO" id="GO:0005634">
    <property type="term" value="C:nucleus"/>
    <property type="evidence" value="ECO:0007669"/>
    <property type="project" value="UniProtKB-SubCell"/>
</dbReference>
<dbReference type="GO" id="GO:0006915">
    <property type="term" value="P:apoptotic process"/>
    <property type="evidence" value="ECO:0007669"/>
    <property type="project" value="UniProtKB-UniRule"/>
</dbReference>
<dbReference type="PANTHER" id="PTHR13067:SF2">
    <property type="entry name" value="CASPASE-ACTIVATED DNASE"/>
    <property type="match status" value="1"/>
</dbReference>
<dbReference type="GO" id="GO:0016787">
    <property type="term" value="F:hydrolase activity"/>
    <property type="evidence" value="ECO:0007669"/>
    <property type="project" value="UniProtKB-KW"/>
</dbReference>
<evidence type="ECO:0000256" key="9">
    <source>
        <dbReference type="ARBA" id="ARBA00064007"/>
    </source>
</evidence>
<comment type="caution">
    <text evidence="13">The sequence shown here is derived from an EMBL/GenBank/DDBJ whole genome shotgun (WGS) entry which is preliminary data.</text>
</comment>
<evidence type="ECO:0000256" key="6">
    <source>
        <dbReference type="ARBA" id="ARBA00022801"/>
    </source>
</evidence>
<evidence type="ECO:0000256" key="1">
    <source>
        <dbReference type="ARBA" id="ARBA00004123"/>
    </source>
</evidence>
<evidence type="ECO:0000313" key="14">
    <source>
        <dbReference type="Proteomes" id="UP001591681"/>
    </source>
</evidence>
<dbReference type="Proteomes" id="UP001591681">
    <property type="component" value="Unassembled WGS sequence"/>
</dbReference>
<evidence type="ECO:0000256" key="2">
    <source>
        <dbReference type="ARBA" id="ARBA00004496"/>
    </source>
</evidence>
<protein>
    <recommendedName>
        <fullName evidence="10">DNA fragmentation factor subunit beta</fullName>
    </recommendedName>
</protein>
<dbReference type="FunFam" id="3.10.20.10:FF:000006">
    <property type="entry name" value="DNA fragmentation factor subunit beta"/>
    <property type="match status" value="1"/>
</dbReference>
<dbReference type="SUPFAM" id="SSF54060">
    <property type="entry name" value="His-Me finger endonucleases"/>
    <property type="match status" value="1"/>
</dbReference>
<dbReference type="GO" id="GO:0005737">
    <property type="term" value="C:cytoplasm"/>
    <property type="evidence" value="ECO:0007669"/>
    <property type="project" value="UniProtKB-SubCell"/>
</dbReference>
<keyword evidence="5" id="KW-0540">Nuclease</keyword>
<keyword evidence="6" id="KW-0378">Hydrolase</keyword>